<comment type="caution">
    <text evidence="3">The sequence shown here is derived from an EMBL/GenBank/DDBJ whole genome shotgun (WGS) entry which is preliminary data.</text>
</comment>
<feature type="region of interest" description="Disordered" evidence="1">
    <location>
        <begin position="197"/>
        <end position="225"/>
    </location>
</feature>
<dbReference type="PANTHER" id="PTHR35391:SF3">
    <property type="entry name" value="FINGER DOMAIN PROTEIN, PUTATIVE (AFU_ORTHOLOGUE AFUA_8G04300)-RELATED"/>
    <property type="match status" value="1"/>
</dbReference>
<dbReference type="OrthoDB" id="5315052at2759"/>
<dbReference type="AlphaFoldDB" id="A0A4U6XLM9"/>
<dbReference type="SMART" id="SM00355">
    <property type="entry name" value="ZnF_C2H2"/>
    <property type="match status" value="3"/>
</dbReference>
<feature type="region of interest" description="Disordered" evidence="1">
    <location>
        <begin position="247"/>
        <end position="297"/>
    </location>
</feature>
<feature type="compositionally biased region" description="Polar residues" evidence="1">
    <location>
        <begin position="42"/>
        <end position="72"/>
    </location>
</feature>
<feature type="compositionally biased region" description="Acidic residues" evidence="1">
    <location>
        <begin position="634"/>
        <end position="647"/>
    </location>
</feature>
<evidence type="ECO:0000313" key="4">
    <source>
        <dbReference type="Proteomes" id="UP000310108"/>
    </source>
</evidence>
<feature type="region of interest" description="Disordered" evidence="1">
    <location>
        <begin position="1"/>
        <end position="82"/>
    </location>
</feature>
<evidence type="ECO:0000256" key="1">
    <source>
        <dbReference type="SAM" id="MobiDB-lite"/>
    </source>
</evidence>
<dbReference type="InterPro" id="IPR058925">
    <property type="entry name" value="zf-C2H2_AcuF"/>
</dbReference>
<organism evidence="3 4">
    <name type="scientific">Colletotrichum tanaceti</name>
    <dbReference type="NCBI Taxonomy" id="1306861"/>
    <lineage>
        <taxon>Eukaryota</taxon>
        <taxon>Fungi</taxon>
        <taxon>Dikarya</taxon>
        <taxon>Ascomycota</taxon>
        <taxon>Pezizomycotina</taxon>
        <taxon>Sordariomycetes</taxon>
        <taxon>Hypocreomycetidae</taxon>
        <taxon>Glomerellales</taxon>
        <taxon>Glomerellaceae</taxon>
        <taxon>Colletotrichum</taxon>
        <taxon>Colletotrichum destructivum species complex</taxon>
    </lineage>
</organism>
<evidence type="ECO:0000259" key="2">
    <source>
        <dbReference type="PROSITE" id="PS00028"/>
    </source>
</evidence>
<dbReference type="STRING" id="1306861.A0A4U6XLM9"/>
<accession>A0A4U6XLM9</accession>
<dbReference type="InterPro" id="IPR013087">
    <property type="entry name" value="Znf_C2H2_type"/>
</dbReference>
<feature type="region of interest" description="Disordered" evidence="1">
    <location>
        <begin position="490"/>
        <end position="538"/>
    </location>
</feature>
<dbReference type="Pfam" id="PF26082">
    <property type="entry name" value="zf-C2H2_AcuF"/>
    <property type="match status" value="1"/>
</dbReference>
<name>A0A4U6XLM9_9PEZI</name>
<protein>
    <recommendedName>
        <fullName evidence="2">C2H2-type domain-containing protein</fullName>
    </recommendedName>
</protein>
<feature type="region of interest" description="Disordered" evidence="1">
    <location>
        <begin position="742"/>
        <end position="770"/>
    </location>
</feature>
<feature type="compositionally biased region" description="Basic and acidic residues" evidence="1">
    <location>
        <begin position="501"/>
        <end position="519"/>
    </location>
</feature>
<feature type="region of interest" description="Disordered" evidence="1">
    <location>
        <begin position="98"/>
        <end position="171"/>
    </location>
</feature>
<feature type="compositionally biased region" description="Polar residues" evidence="1">
    <location>
        <begin position="527"/>
        <end position="538"/>
    </location>
</feature>
<feature type="domain" description="C2H2-type" evidence="2">
    <location>
        <begin position="846"/>
        <end position="869"/>
    </location>
</feature>
<feature type="compositionally biased region" description="Polar residues" evidence="1">
    <location>
        <begin position="197"/>
        <end position="207"/>
    </location>
</feature>
<proteinExistence type="predicted"/>
<keyword evidence="4" id="KW-1185">Reference proteome</keyword>
<evidence type="ECO:0000313" key="3">
    <source>
        <dbReference type="EMBL" id="TKW56570.1"/>
    </source>
</evidence>
<feature type="region of interest" description="Disordered" evidence="1">
    <location>
        <begin position="1126"/>
        <end position="1151"/>
    </location>
</feature>
<reference evidence="3 4" key="1">
    <citation type="journal article" date="2019" name="PLoS ONE">
        <title>Comparative genome analysis indicates high evolutionary potential of pathogenicity genes in Colletotrichum tanaceti.</title>
        <authorList>
            <person name="Lelwala R.V."/>
            <person name="Korhonen P.K."/>
            <person name="Young N.D."/>
            <person name="Scott J.B."/>
            <person name="Ades P.A."/>
            <person name="Gasser R.B."/>
            <person name="Taylor P.W.J."/>
        </authorList>
    </citation>
    <scope>NUCLEOTIDE SEQUENCE [LARGE SCALE GENOMIC DNA]</scope>
    <source>
        <strain evidence="3">BRIP57314</strain>
    </source>
</reference>
<dbReference type="Proteomes" id="UP000310108">
    <property type="component" value="Unassembled WGS sequence"/>
</dbReference>
<feature type="domain" description="C2H2-type" evidence="2">
    <location>
        <begin position="911"/>
        <end position="931"/>
    </location>
</feature>
<feature type="region of interest" description="Disordered" evidence="1">
    <location>
        <begin position="558"/>
        <end position="647"/>
    </location>
</feature>
<dbReference type="PROSITE" id="PS00028">
    <property type="entry name" value="ZINC_FINGER_C2H2_1"/>
    <property type="match status" value="2"/>
</dbReference>
<gene>
    <name evidence="3" type="ORF">CTA1_9411</name>
</gene>
<dbReference type="PANTHER" id="PTHR35391">
    <property type="entry name" value="C2H2-TYPE DOMAIN-CONTAINING PROTEIN-RELATED"/>
    <property type="match status" value="1"/>
</dbReference>
<dbReference type="EMBL" id="PJEX01000064">
    <property type="protein sequence ID" value="TKW56570.1"/>
    <property type="molecule type" value="Genomic_DNA"/>
</dbReference>
<feature type="compositionally biased region" description="Polar residues" evidence="1">
    <location>
        <begin position="558"/>
        <end position="575"/>
    </location>
</feature>
<feature type="compositionally biased region" description="Polar residues" evidence="1">
    <location>
        <begin position="112"/>
        <end position="129"/>
    </location>
</feature>
<sequence length="1151" mass="126424">MASTYAVPPASLHDAQAGEPHNPSPPNSNQRLPVTSFGPNHLSPSSQFQGGSLSPSFGETPAESISSFSQYPPSDYSDIDDGLHPFFGDPFFGVSFSTTEPGTPSFLDPANRTDSFGQSTVSQAFSGSQERSRKLDANTYPLTPDQASLHATSPGRDRRTAAKFVPDGMPTSISPQELQKPFQPHPISIFAVQSAPQLTPNTSGSGRSSEDSAVPSPAMAAAQSPRVTVSMWGRDAAEHVQSIERTFTPDDENSSPAYGDISSAGDLIPSEEPAVAMPSPRRSSFARQGLDPGNRPATEIASVNEMVTRREIEEKNQEVDQWLSRSLHGGPVAVPPHQDTNLHTSPEAMTDDEHIRLGDRTENRYQPGHTYFTARGGEMTPTDLHIMRSNRVWGDSPMVHPISGPDAERYQPESSQAAIARFRQMCDNESIVSKAATWGTRRRSLPSVIDMDMENVTSGNLLKKLSISRGEGGRRPSILKDLRGLVRRPSAHRLKRSISTHGDENVKSEPPPPEKRESLPHLLPNARTGSWSKAKTQTPSINTALVSMGNRVASIGTTHARNGSIGGTTVTSPKSPLSPFASLQVKNTLRRPRSKSDLPKSSGVETHSSLVGMWRKTGGPPLAVLPKGNSINVDLDDEDDEEDEGYEDVGLNTESSKLIEGVSPNFAGFQQHVLRLNPDLATTNNYLVDRIAHQQVVRYKSLLNAKVKHLGLGQACSSGTFCSARGGRRVLLDHRGDVRDLDPLSTGFDSGDGDSTPVEGAVTEESFPRGIPMPPTQSLPAEFECQLCFTLKKPKKPSDWTKHVHEDVQPFTCTWDRCREPKIFKRKADWVRHENEGHRHLEWWTCDVEDCRHTCYRRDNFLQHLVREHKFIEPKNKTKAAIKRAGAVDPTWQRVEQCRHETSQKPQEEPCRFCGKQFPTWKKLTVHLAKHMEHLSLPILRLVAAKELEPDTIISPVQDPPPRAPFSARDPLDEATVKSEPSQMRIFTHPSSYQPPVTMPSSNGTYQDGNQFGYAGVASNAPFQDYMYTSQFPNNGQPMAQNMMGMLPIDGGARGFTQQYHNANDMGMPGAAYTGTQQQYLSVAQDTEPFPALDHNALGLHQPNTMRVSVGYDGLVEPGAVNEHQYTSQGSISPYSHSPLQGGSSFYPPSQ</sequence>